<dbReference type="STRING" id="1408163.A0A0F4YEF4"/>
<organism evidence="1 2">
    <name type="scientific">Rasamsonia emersonii (strain ATCC 16479 / CBS 393.64 / IMI 116815)</name>
    <dbReference type="NCBI Taxonomy" id="1408163"/>
    <lineage>
        <taxon>Eukaryota</taxon>
        <taxon>Fungi</taxon>
        <taxon>Dikarya</taxon>
        <taxon>Ascomycota</taxon>
        <taxon>Pezizomycotina</taxon>
        <taxon>Eurotiomycetes</taxon>
        <taxon>Eurotiomycetidae</taxon>
        <taxon>Eurotiales</taxon>
        <taxon>Trichocomaceae</taxon>
        <taxon>Rasamsonia</taxon>
    </lineage>
</organism>
<dbReference type="OrthoDB" id="5343383at2759"/>
<dbReference type="RefSeq" id="XP_013323137.1">
    <property type="nucleotide sequence ID" value="XM_013467683.1"/>
</dbReference>
<reference evidence="1 2" key="1">
    <citation type="submission" date="2015-04" db="EMBL/GenBank/DDBJ databases">
        <authorList>
            <person name="Heijne W.H."/>
            <person name="Fedorova N.D."/>
            <person name="Nierman W.C."/>
            <person name="Vollebregt A.W."/>
            <person name="Zhao Z."/>
            <person name="Wu L."/>
            <person name="Kumar M."/>
            <person name="Stam H."/>
            <person name="van den Berg M.A."/>
            <person name="Pel H.J."/>
        </authorList>
    </citation>
    <scope>NUCLEOTIDE SEQUENCE [LARGE SCALE GENOMIC DNA]</scope>
    <source>
        <strain evidence="1 2">CBS 393.64</strain>
    </source>
</reference>
<evidence type="ECO:0000313" key="1">
    <source>
        <dbReference type="EMBL" id="KKA16525.1"/>
    </source>
</evidence>
<accession>A0A0F4YEF4</accession>
<dbReference type="AlphaFoldDB" id="A0A0F4YEF4"/>
<name>A0A0F4YEF4_RASE3</name>
<evidence type="ECO:0000313" key="2">
    <source>
        <dbReference type="Proteomes" id="UP000053958"/>
    </source>
</evidence>
<protein>
    <submittedName>
        <fullName evidence="1">Uncharacterized protein</fullName>
    </submittedName>
</protein>
<sequence>MPPPDPRLNGATHHYNREEIIALIFSFYQFLTTLPSLGPEDIRYPPPGGWPDITKESLVFARSEPKTDEVVALLRHLPYIDMTLKKTGHDYCIADWTRPCDWRAGWNRWYDPNDEDGVFPSWVISLTYGESKVGHWIMLATSDETVSDYVRFKWEYPPNYPADDPRSWRDRLCIDETMTLAFKHEKWKNNYLRLEWMPPVTTKYVVFGDDEYGELSTADAQRNAANEIHSLEDAVATVPALLSQRYHTISASCDIRASLLRENTRDRQLGLLIHLKIVLIDSHLLMCELGEGLNCYITYQLLDIKILGM</sequence>
<dbReference type="GeneID" id="25321793"/>
<dbReference type="Proteomes" id="UP000053958">
    <property type="component" value="Unassembled WGS sequence"/>
</dbReference>
<gene>
    <name evidence="1" type="ORF">T310_9871</name>
</gene>
<keyword evidence="2" id="KW-1185">Reference proteome</keyword>
<dbReference type="EMBL" id="LASV01000754">
    <property type="protein sequence ID" value="KKA16525.1"/>
    <property type="molecule type" value="Genomic_DNA"/>
</dbReference>
<comment type="caution">
    <text evidence="1">The sequence shown here is derived from an EMBL/GenBank/DDBJ whole genome shotgun (WGS) entry which is preliminary data.</text>
</comment>
<proteinExistence type="predicted"/>